<proteinExistence type="predicted"/>
<dbReference type="EMBL" id="BPLQ01010973">
    <property type="protein sequence ID" value="GIY54760.1"/>
    <property type="molecule type" value="Genomic_DNA"/>
</dbReference>
<dbReference type="Pfam" id="PF00075">
    <property type="entry name" value="RNase_H"/>
    <property type="match status" value="1"/>
</dbReference>
<dbReference type="InterPro" id="IPR002156">
    <property type="entry name" value="RNaseH_domain"/>
</dbReference>
<protein>
    <recommendedName>
        <fullName evidence="1">RNase H type-1 domain-containing protein</fullName>
    </recommendedName>
</protein>
<dbReference type="GO" id="GO:0004523">
    <property type="term" value="F:RNA-DNA hybrid ribonuclease activity"/>
    <property type="evidence" value="ECO:0007669"/>
    <property type="project" value="InterPro"/>
</dbReference>
<dbReference type="GO" id="GO:0003676">
    <property type="term" value="F:nucleic acid binding"/>
    <property type="evidence" value="ECO:0007669"/>
    <property type="project" value="InterPro"/>
</dbReference>
<dbReference type="SUPFAM" id="SSF53098">
    <property type="entry name" value="Ribonuclease H-like"/>
    <property type="match status" value="1"/>
</dbReference>
<reference evidence="2 3" key="1">
    <citation type="submission" date="2021-06" db="EMBL/GenBank/DDBJ databases">
        <title>Caerostris darwini draft genome.</title>
        <authorList>
            <person name="Kono N."/>
            <person name="Arakawa K."/>
        </authorList>
    </citation>
    <scope>NUCLEOTIDE SEQUENCE [LARGE SCALE GENOMIC DNA]</scope>
</reference>
<evidence type="ECO:0000259" key="1">
    <source>
        <dbReference type="PROSITE" id="PS50879"/>
    </source>
</evidence>
<evidence type="ECO:0000313" key="3">
    <source>
        <dbReference type="Proteomes" id="UP001054837"/>
    </source>
</evidence>
<dbReference type="AlphaFoldDB" id="A0AAV4UAF2"/>
<dbReference type="InterPro" id="IPR036397">
    <property type="entry name" value="RNaseH_sf"/>
</dbReference>
<keyword evidence="3" id="KW-1185">Reference proteome</keyword>
<organism evidence="2 3">
    <name type="scientific">Caerostris darwini</name>
    <dbReference type="NCBI Taxonomy" id="1538125"/>
    <lineage>
        <taxon>Eukaryota</taxon>
        <taxon>Metazoa</taxon>
        <taxon>Ecdysozoa</taxon>
        <taxon>Arthropoda</taxon>
        <taxon>Chelicerata</taxon>
        <taxon>Arachnida</taxon>
        <taxon>Araneae</taxon>
        <taxon>Araneomorphae</taxon>
        <taxon>Entelegynae</taxon>
        <taxon>Araneoidea</taxon>
        <taxon>Araneidae</taxon>
        <taxon>Caerostris</taxon>
    </lineage>
</organism>
<dbReference type="InterPro" id="IPR012337">
    <property type="entry name" value="RNaseH-like_sf"/>
</dbReference>
<dbReference type="Gene3D" id="3.30.420.10">
    <property type="entry name" value="Ribonuclease H-like superfamily/Ribonuclease H"/>
    <property type="match status" value="1"/>
</dbReference>
<dbReference type="CDD" id="cd09276">
    <property type="entry name" value="Rnase_HI_RT_non_LTR"/>
    <property type="match status" value="1"/>
</dbReference>
<feature type="domain" description="RNase H type-1" evidence="1">
    <location>
        <begin position="1"/>
        <end position="117"/>
    </location>
</feature>
<comment type="caution">
    <text evidence="2">The sequence shown here is derived from an EMBL/GenBank/DDBJ whole genome shotgun (WGS) entry which is preliminary data.</text>
</comment>
<dbReference type="Proteomes" id="UP001054837">
    <property type="component" value="Unassembled WGS sequence"/>
</dbReference>
<evidence type="ECO:0000313" key="2">
    <source>
        <dbReference type="EMBL" id="GIY54760.1"/>
    </source>
</evidence>
<gene>
    <name evidence="2" type="primary">R1A1-elementORF2_25</name>
    <name evidence="2" type="ORF">CDAR_391001</name>
</gene>
<name>A0AAV4UAF2_9ARAC</name>
<sequence length="264" mass="29967">MNGRVGCAIVSLLNNIEQHHILGRLSDEATVFMAELKAIETAIKYATSKLFSYAKIITNSRSVLQAVHNPNNDYPPIRKIKSLLTSSATKFDLIWTRARVGVVGNEMADSYAKQATTKDDIDFHLSTSFNFLKKAAHKAIILEWQQNWTNSVKGRPVHELCPKVNTNRLHGNHFINQIITGHGAIAIYQQKCFSANPGCNCGAQVEDREHIVFNCELWREIRKKFFPTNYKDKTLLQLLTNKKVRTGVELTMKKKLEDILDILD</sequence>
<accession>A0AAV4UAF2</accession>
<dbReference type="PROSITE" id="PS50879">
    <property type="entry name" value="RNASE_H_1"/>
    <property type="match status" value="1"/>
</dbReference>